<dbReference type="Proteomes" id="UP000261520">
    <property type="component" value="Unplaced"/>
</dbReference>
<reference evidence="5" key="2">
    <citation type="submission" date="2025-09" db="UniProtKB">
        <authorList>
            <consortium name="Ensembl"/>
        </authorList>
    </citation>
    <scope>IDENTIFICATION</scope>
</reference>
<evidence type="ECO:0000256" key="3">
    <source>
        <dbReference type="ARBA" id="ARBA00023134"/>
    </source>
</evidence>
<dbReference type="PANTHER" id="PTHR10903:SF170">
    <property type="entry name" value="GTPASE IMAP FAMILY MEMBER 7"/>
    <property type="match status" value="1"/>
</dbReference>
<dbReference type="AlphaFoldDB" id="A0A3B3Z9K6"/>
<evidence type="ECO:0000256" key="2">
    <source>
        <dbReference type="ARBA" id="ARBA00022741"/>
    </source>
</evidence>
<dbReference type="CDD" id="cd01852">
    <property type="entry name" value="AIG1"/>
    <property type="match status" value="1"/>
</dbReference>
<dbReference type="PROSITE" id="PS51720">
    <property type="entry name" value="G_AIG1"/>
    <property type="match status" value="1"/>
</dbReference>
<organism evidence="5 6">
    <name type="scientific">Periophthalmus magnuspinnatus</name>
    <dbReference type="NCBI Taxonomy" id="409849"/>
    <lineage>
        <taxon>Eukaryota</taxon>
        <taxon>Metazoa</taxon>
        <taxon>Chordata</taxon>
        <taxon>Craniata</taxon>
        <taxon>Vertebrata</taxon>
        <taxon>Euteleostomi</taxon>
        <taxon>Actinopterygii</taxon>
        <taxon>Neopterygii</taxon>
        <taxon>Teleostei</taxon>
        <taxon>Neoteleostei</taxon>
        <taxon>Acanthomorphata</taxon>
        <taxon>Gobiaria</taxon>
        <taxon>Gobiiformes</taxon>
        <taxon>Gobioidei</taxon>
        <taxon>Gobiidae</taxon>
        <taxon>Oxudercinae</taxon>
        <taxon>Periophthalmus</taxon>
    </lineage>
</organism>
<dbReference type="Gene3D" id="3.40.50.300">
    <property type="entry name" value="P-loop containing nucleotide triphosphate hydrolases"/>
    <property type="match status" value="1"/>
</dbReference>
<dbReference type="PANTHER" id="PTHR10903">
    <property type="entry name" value="GTPASE, IMAP FAMILY MEMBER-RELATED"/>
    <property type="match status" value="1"/>
</dbReference>
<keyword evidence="2" id="KW-0547">Nucleotide-binding</keyword>
<evidence type="ECO:0000259" key="4">
    <source>
        <dbReference type="PROSITE" id="PS51720"/>
    </source>
</evidence>
<keyword evidence="6" id="KW-1185">Reference proteome</keyword>
<feature type="domain" description="AIG1-type G" evidence="4">
    <location>
        <begin position="2"/>
        <end position="184"/>
    </location>
</feature>
<dbReference type="Ensembl" id="ENSPMGT00000001303.1">
    <property type="protein sequence ID" value="ENSPMGP00000001229.1"/>
    <property type="gene ID" value="ENSPMGG00000001115.1"/>
</dbReference>
<dbReference type="Pfam" id="PF04548">
    <property type="entry name" value="AIG1"/>
    <property type="match status" value="1"/>
</dbReference>
<dbReference type="InterPro" id="IPR045058">
    <property type="entry name" value="GIMA/IAN/Toc"/>
</dbReference>
<evidence type="ECO:0000313" key="5">
    <source>
        <dbReference type="Ensembl" id="ENSPMGP00000001229.1"/>
    </source>
</evidence>
<dbReference type="SUPFAM" id="SSF52540">
    <property type="entry name" value="P-loop containing nucleoside triphosphate hydrolases"/>
    <property type="match status" value="1"/>
</dbReference>
<dbReference type="FunFam" id="3.40.50.300:FF:000366">
    <property type="entry name" value="GTPase, IMAP family member 2"/>
    <property type="match status" value="1"/>
</dbReference>
<protein>
    <recommendedName>
        <fullName evidence="4">AIG1-type G domain-containing protein</fullName>
    </recommendedName>
</protein>
<reference evidence="5" key="1">
    <citation type="submission" date="2025-08" db="UniProtKB">
        <authorList>
            <consortium name="Ensembl"/>
        </authorList>
    </citation>
    <scope>IDENTIFICATION</scope>
</reference>
<evidence type="ECO:0000256" key="1">
    <source>
        <dbReference type="ARBA" id="ARBA00008535"/>
    </source>
</evidence>
<name>A0A3B3Z9K6_9GOBI</name>
<evidence type="ECO:0000313" key="6">
    <source>
        <dbReference type="Proteomes" id="UP000261520"/>
    </source>
</evidence>
<proteinExistence type="inferred from homology"/>
<keyword evidence="3" id="KW-0342">GTP-binding</keyword>
<sequence>ITDCLRITLIGKTGSGKSSSGNTILRTKAFIAKSSQYPVTRVCQKEFTSVDGRGVAVVDTPGLFDTNMSHDEVEVERLKCVSLLAPGPHVFLLVLQLGRFTQEERKTVELIKKGFGEGVKRFIIFMFTHGDQLEEPIEKFIQKCEDTFKHLLSECGNGYHVFNNSNMEDRTQVKELLRKISEMV</sequence>
<dbReference type="GO" id="GO:0005525">
    <property type="term" value="F:GTP binding"/>
    <property type="evidence" value="ECO:0007669"/>
    <property type="project" value="UniProtKB-KW"/>
</dbReference>
<accession>A0A3B3Z9K6</accession>
<comment type="similarity">
    <text evidence="1">Belongs to the TRAFAC class TrmE-Era-EngA-EngB-Septin-like GTPase superfamily. AIG1/Toc34/Toc159-like paraseptin GTPase family. IAN subfamily.</text>
</comment>
<dbReference type="InterPro" id="IPR006703">
    <property type="entry name" value="G_AIG1"/>
</dbReference>
<dbReference type="InterPro" id="IPR027417">
    <property type="entry name" value="P-loop_NTPase"/>
</dbReference>